<dbReference type="eggNOG" id="ENOG503183R">
    <property type="taxonomic scope" value="Bacteria"/>
</dbReference>
<reference evidence="2 3" key="1">
    <citation type="submission" date="2010-08" db="EMBL/GenBank/DDBJ databases">
        <title>The draft genome of Desulfovibrio fructosovorans JJ.</title>
        <authorList>
            <consortium name="US DOE Joint Genome Institute (JGI-PGF)"/>
            <person name="Lucas S."/>
            <person name="Copeland A."/>
            <person name="Lapidus A."/>
            <person name="Cheng J.-F."/>
            <person name="Bruce D."/>
            <person name="Goodwin L."/>
            <person name="Pitluck S."/>
            <person name="Land M.L."/>
            <person name="Hauser L."/>
            <person name="Chang Y.-J."/>
            <person name="Jeffries C."/>
            <person name="Wall J.D."/>
            <person name="Stahl D.A."/>
            <person name="Arkin A.P."/>
            <person name="Dehal P."/>
            <person name="Stolyar S.M."/>
            <person name="Hazen T.C."/>
            <person name="Woyke T.J."/>
        </authorList>
    </citation>
    <scope>NUCLEOTIDE SEQUENCE [LARGE SCALE GENOMIC DNA]</scope>
    <source>
        <strain evidence="2 3">JJ</strain>
    </source>
</reference>
<protein>
    <recommendedName>
        <fullName evidence="4">Membrane-bound metal-dependent hydrolase</fullName>
    </recommendedName>
</protein>
<dbReference type="OrthoDB" id="5461423at2"/>
<proteinExistence type="predicted"/>
<sequence length="177" mass="19223">MVFGHAALGSLGNQFVFRRAPLALCVVAAFGPDWIDKPLKLLFGLPGHGIAHSLIGGALFLTLFALLCRRARLPASWPLVVALFWSLHLVCDVVRAPVLFWPFLGAFPTVDASTAEMAWRFYTVAPLSALAWCDIALTALAVSARLALAASWPPVVRPVLANRLTIGKERHFIDTKP</sequence>
<feature type="transmembrane region" description="Helical" evidence="1">
    <location>
        <begin position="49"/>
        <end position="67"/>
    </location>
</feature>
<accession>E1K0H9</accession>
<feature type="transmembrane region" description="Helical" evidence="1">
    <location>
        <begin position="124"/>
        <end position="148"/>
    </location>
</feature>
<keyword evidence="3" id="KW-1185">Reference proteome</keyword>
<evidence type="ECO:0008006" key="4">
    <source>
        <dbReference type="Google" id="ProtNLM"/>
    </source>
</evidence>
<name>E1K0H9_SOLFR</name>
<dbReference type="STRING" id="596151.DesfrDRAFT_3379"/>
<evidence type="ECO:0000313" key="3">
    <source>
        <dbReference type="Proteomes" id="UP000006250"/>
    </source>
</evidence>
<dbReference type="EMBL" id="AECZ01000030">
    <property type="protein sequence ID" value="EFL49922.1"/>
    <property type="molecule type" value="Genomic_DNA"/>
</dbReference>
<gene>
    <name evidence="2" type="ORF">DesfrDRAFT_3379</name>
</gene>
<keyword evidence="1" id="KW-1133">Transmembrane helix</keyword>
<dbReference type="Proteomes" id="UP000006250">
    <property type="component" value="Unassembled WGS sequence"/>
</dbReference>
<organism evidence="2 3">
    <name type="scientific">Solidesulfovibrio fructosivorans JJ]</name>
    <dbReference type="NCBI Taxonomy" id="596151"/>
    <lineage>
        <taxon>Bacteria</taxon>
        <taxon>Pseudomonadati</taxon>
        <taxon>Thermodesulfobacteriota</taxon>
        <taxon>Desulfovibrionia</taxon>
        <taxon>Desulfovibrionales</taxon>
        <taxon>Desulfovibrionaceae</taxon>
        <taxon>Solidesulfovibrio</taxon>
    </lineage>
</organism>
<dbReference type="RefSeq" id="WP_005995872.1">
    <property type="nucleotide sequence ID" value="NZ_AECZ01000030.1"/>
</dbReference>
<dbReference type="AlphaFoldDB" id="E1K0H9"/>
<evidence type="ECO:0000256" key="1">
    <source>
        <dbReference type="SAM" id="Phobius"/>
    </source>
</evidence>
<keyword evidence="1" id="KW-0472">Membrane</keyword>
<evidence type="ECO:0000313" key="2">
    <source>
        <dbReference type="EMBL" id="EFL49922.1"/>
    </source>
</evidence>
<comment type="caution">
    <text evidence="2">The sequence shown here is derived from an EMBL/GenBank/DDBJ whole genome shotgun (WGS) entry which is preliminary data.</text>
</comment>
<feature type="transmembrane region" description="Helical" evidence="1">
    <location>
        <begin position="79"/>
        <end position="104"/>
    </location>
</feature>
<keyword evidence="1" id="KW-0812">Transmembrane</keyword>